<evidence type="ECO:0000259" key="7">
    <source>
        <dbReference type="PROSITE" id="PS50011"/>
    </source>
</evidence>
<evidence type="ECO:0000256" key="3">
    <source>
        <dbReference type="ARBA" id="ARBA00022741"/>
    </source>
</evidence>
<feature type="region of interest" description="Disordered" evidence="6">
    <location>
        <begin position="215"/>
        <end position="318"/>
    </location>
</feature>
<keyword evidence="2" id="KW-0808">Transferase</keyword>
<gene>
    <name evidence="8" type="ORF">TSOC_007219</name>
</gene>
<sequence length="318" mass="33449">MEAGFWDKRYGAPEEEFVYGTEPNLHVRQAAERYFAPPSRIVELACGEGRNVAHLAAQQTHHADRGRVSRTGVFARIALGSPPFLAPEYAELWVAPGGSRTAARLQLATSPKQDIWAVGALVYDVLIGHPPFSGPTIEGQPEMPLQQLADAICSQPHSPPLHAAVPGLSAAAADFVALALQKDPAARPSAKELLAHPWLAAQGAAHIQRRTFLEQQPAPARQAPSRCAPPSSRYKAPAPPPAHETPHSAGAPTRDEQPPSKPCSEPVTCAVGAEGGSCGRGAATGPGAAKATGPGAAKAGAARREKRRRQQRSSSGHR</sequence>
<dbReference type="PANTHER" id="PTHR24350">
    <property type="entry name" value="SERINE/THREONINE-PROTEIN KINASE IAL-RELATED"/>
    <property type="match status" value="1"/>
</dbReference>
<dbReference type="InterPro" id="IPR000719">
    <property type="entry name" value="Prot_kinase_dom"/>
</dbReference>
<dbReference type="InterPro" id="IPR011009">
    <property type="entry name" value="Kinase-like_dom_sf"/>
</dbReference>
<feature type="domain" description="Protein kinase" evidence="7">
    <location>
        <begin position="1"/>
        <end position="199"/>
    </location>
</feature>
<protein>
    <submittedName>
        <fullName evidence="8">Putative serine/threonine-protein kinase</fullName>
    </submittedName>
</protein>
<evidence type="ECO:0000313" key="8">
    <source>
        <dbReference type="EMBL" id="PNH06440.1"/>
    </source>
</evidence>
<evidence type="ECO:0000256" key="4">
    <source>
        <dbReference type="ARBA" id="ARBA00022777"/>
    </source>
</evidence>
<keyword evidence="9" id="KW-1185">Reference proteome</keyword>
<name>A0A2J8A1R0_9CHLO</name>
<keyword evidence="4 8" id="KW-0418">Kinase</keyword>
<dbReference type="Gene3D" id="1.10.510.10">
    <property type="entry name" value="Transferase(Phosphotransferase) domain 1"/>
    <property type="match status" value="1"/>
</dbReference>
<comment type="caution">
    <text evidence="8">The sequence shown here is derived from an EMBL/GenBank/DDBJ whole genome shotgun (WGS) entry which is preliminary data.</text>
</comment>
<keyword evidence="5" id="KW-0067">ATP-binding</keyword>
<dbReference type="SUPFAM" id="SSF56112">
    <property type="entry name" value="Protein kinase-like (PK-like)"/>
    <property type="match status" value="1"/>
</dbReference>
<dbReference type="OrthoDB" id="540004at2759"/>
<dbReference type="InterPro" id="IPR030616">
    <property type="entry name" value="Aur-like"/>
</dbReference>
<keyword evidence="3" id="KW-0547">Nucleotide-binding</keyword>
<dbReference type="Gene3D" id="3.40.50.150">
    <property type="entry name" value="Vaccinia Virus protein VP39"/>
    <property type="match status" value="1"/>
</dbReference>
<dbReference type="GO" id="GO:0005524">
    <property type="term" value="F:ATP binding"/>
    <property type="evidence" value="ECO:0007669"/>
    <property type="project" value="UniProtKB-KW"/>
</dbReference>
<dbReference type="EMBL" id="PGGS01000236">
    <property type="protein sequence ID" value="PNH06440.1"/>
    <property type="molecule type" value="Genomic_DNA"/>
</dbReference>
<reference evidence="8 9" key="1">
    <citation type="journal article" date="2017" name="Mol. Biol. Evol.">
        <title>The 4-celled Tetrabaena socialis nuclear genome reveals the essential components for genetic control of cell number at the origin of multicellularity in the volvocine lineage.</title>
        <authorList>
            <person name="Featherston J."/>
            <person name="Arakaki Y."/>
            <person name="Hanschen E.R."/>
            <person name="Ferris P.J."/>
            <person name="Michod R.E."/>
            <person name="Olson B.J.S.C."/>
            <person name="Nozaki H."/>
            <person name="Durand P.M."/>
        </authorList>
    </citation>
    <scope>NUCLEOTIDE SEQUENCE [LARGE SCALE GENOMIC DNA]</scope>
    <source>
        <strain evidence="8 9">NIES-571</strain>
    </source>
</reference>
<feature type="compositionally biased region" description="Gly residues" evidence="6">
    <location>
        <begin position="273"/>
        <end position="284"/>
    </location>
</feature>
<dbReference type="SUPFAM" id="SSF53335">
    <property type="entry name" value="S-adenosyl-L-methionine-dependent methyltransferases"/>
    <property type="match status" value="1"/>
</dbReference>
<evidence type="ECO:0000256" key="6">
    <source>
        <dbReference type="SAM" id="MobiDB-lite"/>
    </source>
</evidence>
<dbReference type="AlphaFoldDB" id="A0A2J8A1R0"/>
<proteinExistence type="predicted"/>
<evidence type="ECO:0000256" key="2">
    <source>
        <dbReference type="ARBA" id="ARBA00022679"/>
    </source>
</evidence>
<dbReference type="SMART" id="SM00220">
    <property type="entry name" value="S_TKc"/>
    <property type="match status" value="1"/>
</dbReference>
<dbReference type="InterPro" id="IPR029063">
    <property type="entry name" value="SAM-dependent_MTases_sf"/>
</dbReference>
<organism evidence="8 9">
    <name type="scientific">Tetrabaena socialis</name>
    <dbReference type="NCBI Taxonomy" id="47790"/>
    <lineage>
        <taxon>Eukaryota</taxon>
        <taxon>Viridiplantae</taxon>
        <taxon>Chlorophyta</taxon>
        <taxon>core chlorophytes</taxon>
        <taxon>Chlorophyceae</taxon>
        <taxon>CS clade</taxon>
        <taxon>Chlamydomonadales</taxon>
        <taxon>Tetrabaenaceae</taxon>
        <taxon>Tetrabaena</taxon>
    </lineage>
</organism>
<evidence type="ECO:0000313" key="9">
    <source>
        <dbReference type="Proteomes" id="UP000236333"/>
    </source>
</evidence>
<dbReference type="PROSITE" id="PS50011">
    <property type="entry name" value="PROTEIN_KINASE_DOM"/>
    <property type="match status" value="1"/>
</dbReference>
<dbReference type="GO" id="GO:0004674">
    <property type="term" value="F:protein serine/threonine kinase activity"/>
    <property type="evidence" value="ECO:0007669"/>
    <property type="project" value="UniProtKB-KW"/>
</dbReference>
<evidence type="ECO:0000256" key="5">
    <source>
        <dbReference type="ARBA" id="ARBA00022840"/>
    </source>
</evidence>
<dbReference type="Pfam" id="PF00069">
    <property type="entry name" value="Pkinase"/>
    <property type="match status" value="1"/>
</dbReference>
<feature type="compositionally biased region" description="Low complexity" evidence="6">
    <location>
        <begin position="285"/>
        <end position="300"/>
    </location>
</feature>
<keyword evidence="1" id="KW-0723">Serine/threonine-protein kinase</keyword>
<accession>A0A2J8A1R0</accession>
<feature type="compositionally biased region" description="Basic residues" evidence="6">
    <location>
        <begin position="304"/>
        <end position="318"/>
    </location>
</feature>
<dbReference type="Proteomes" id="UP000236333">
    <property type="component" value="Unassembled WGS sequence"/>
</dbReference>
<evidence type="ECO:0000256" key="1">
    <source>
        <dbReference type="ARBA" id="ARBA00022527"/>
    </source>
</evidence>